<reference evidence="1 2" key="1">
    <citation type="submission" date="2023-07" db="EMBL/GenBank/DDBJ databases">
        <title>Sorghum-associated microbial communities from plants grown in Nebraska, USA.</title>
        <authorList>
            <person name="Schachtman D."/>
        </authorList>
    </citation>
    <scope>NUCLEOTIDE SEQUENCE [LARGE SCALE GENOMIC DNA]</scope>
    <source>
        <strain evidence="1 2">3199</strain>
    </source>
</reference>
<accession>A0ABU1STX8</accession>
<proteinExistence type="predicted"/>
<name>A0ABU1STX8_9HYPH</name>
<sequence length="100" mass="10409">MQIELGAIGGSAAKSGIVSDNGDRRSFGKQFHEVADGGDGRKAGTHDNGIIDHGLPSSLSGAAGIANKFLSSDLGRMDFDPTCDDVLPGDIQCRPTFFRS</sequence>
<dbReference type="Proteomes" id="UP001250791">
    <property type="component" value="Unassembled WGS sequence"/>
</dbReference>
<protein>
    <submittedName>
        <fullName evidence="1">Uncharacterized protein</fullName>
    </submittedName>
</protein>
<keyword evidence="2" id="KW-1185">Reference proteome</keyword>
<dbReference type="EMBL" id="JAVDUP010000005">
    <property type="protein sequence ID" value="MDR6902406.1"/>
    <property type="molecule type" value="Genomic_DNA"/>
</dbReference>
<evidence type="ECO:0000313" key="1">
    <source>
        <dbReference type="EMBL" id="MDR6902406.1"/>
    </source>
</evidence>
<gene>
    <name evidence="1" type="ORF">J2W52_004039</name>
</gene>
<evidence type="ECO:0000313" key="2">
    <source>
        <dbReference type="Proteomes" id="UP001250791"/>
    </source>
</evidence>
<organism evidence="1 2">
    <name type="scientific">Rhizobium miluonense</name>
    <dbReference type="NCBI Taxonomy" id="411945"/>
    <lineage>
        <taxon>Bacteria</taxon>
        <taxon>Pseudomonadati</taxon>
        <taxon>Pseudomonadota</taxon>
        <taxon>Alphaproteobacteria</taxon>
        <taxon>Hyphomicrobiales</taxon>
        <taxon>Rhizobiaceae</taxon>
        <taxon>Rhizobium/Agrobacterium group</taxon>
        <taxon>Rhizobium</taxon>
    </lineage>
</organism>
<dbReference type="RefSeq" id="WP_310233575.1">
    <property type="nucleotide sequence ID" value="NZ_JAVDUP010000005.1"/>
</dbReference>
<comment type="caution">
    <text evidence="1">The sequence shown here is derived from an EMBL/GenBank/DDBJ whole genome shotgun (WGS) entry which is preliminary data.</text>
</comment>